<evidence type="ECO:0000256" key="7">
    <source>
        <dbReference type="ARBA" id="ARBA00022777"/>
    </source>
</evidence>
<dbReference type="SMART" id="SM00304">
    <property type="entry name" value="HAMP"/>
    <property type="match status" value="2"/>
</dbReference>
<evidence type="ECO:0000259" key="13">
    <source>
        <dbReference type="PROSITE" id="PS50885"/>
    </source>
</evidence>
<evidence type="ECO:0000256" key="3">
    <source>
        <dbReference type="ARBA" id="ARBA00012438"/>
    </source>
</evidence>
<dbReference type="CDD" id="cd00075">
    <property type="entry name" value="HATPase"/>
    <property type="match status" value="1"/>
</dbReference>
<comment type="subcellular location">
    <subcellularLocation>
        <location evidence="2">Cell membrane</location>
    </subcellularLocation>
</comment>
<evidence type="ECO:0000256" key="1">
    <source>
        <dbReference type="ARBA" id="ARBA00000085"/>
    </source>
</evidence>
<dbReference type="SUPFAM" id="SSF55874">
    <property type="entry name" value="ATPase domain of HSP90 chaperone/DNA topoisomerase II/histidine kinase"/>
    <property type="match status" value="1"/>
</dbReference>
<evidence type="ECO:0000256" key="11">
    <source>
        <dbReference type="SAM" id="SignalP"/>
    </source>
</evidence>
<dbReference type="CDD" id="cd00082">
    <property type="entry name" value="HisKA"/>
    <property type="match status" value="1"/>
</dbReference>
<dbReference type="InterPro" id="IPR036097">
    <property type="entry name" value="HisK_dim/P_sf"/>
</dbReference>
<keyword evidence="4" id="KW-0597">Phosphoprotein</keyword>
<dbReference type="Gene3D" id="6.10.340.10">
    <property type="match status" value="1"/>
</dbReference>
<evidence type="ECO:0000256" key="8">
    <source>
        <dbReference type="ARBA" id="ARBA00022989"/>
    </source>
</evidence>
<dbReference type="Gene3D" id="1.10.287.130">
    <property type="match status" value="1"/>
</dbReference>
<dbReference type="InterPro" id="IPR005467">
    <property type="entry name" value="His_kinase_dom"/>
</dbReference>
<dbReference type="Pfam" id="PF00512">
    <property type="entry name" value="HisKA"/>
    <property type="match status" value="1"/>
</dbReference>
<dbReference type="InterPro" id="IPR003661">
    <property type="entry name" value="HisK_dim/P_dom"/>
</dbReference>
<evidence type="ECO:0000259" key="12">
    <source>
        <dbReference type="PROSITE" id="PS50109"/>
    </source>
</evidence>
<dbReference type="SUPFAM" id="SSF47384">
    <property type="entry name" value="Homodimeric domain of signal transducing histidine kinase"/>
    <property type="match status" value="1"/>
</dbReference>
<feature type="domain" description="HAMP" evidence="13">
    <location>
        <begin position="184"/>
        <end position="237"/>
    </location>
</feature>
<dbReference type="EMBL" id="SHKY01000001">
    <property type="protein sequence ID" value="RZU53757.1"/>
    <property type="molecule type" value="Genomic_DNA"/>
</dbReference>
<evidence type="ECO:0000313" key="14">
    <source>
        <dbReference type="EMBL" id="RZU53757.1"/>
    </source>
</evidence>
<dbReference type="SUPFAM" id="SSF158472">
    <property type="entry name" value="HAMP domain-like"/>
    <property type="match status" value="1"/>
</dbReference>
<keyword evidence="11" id="KW-0732">Signal</keyword>
<dbReference type="InterPro" id="IPR050428">
    <property type="entry name" value="TCS_sensor_his_kinase"/>
</dbReference>
<evidence type="ECO:0000256" key="5">
    <source>
        <dbReference type="ARBA" id="ARBA00022679"/>
    </source>
</evidence>
<keyword evidence="6" id="KW-0812">Transmembrane</keyword>
<dbReference type="GO" id="GO:0005886">
    <property type="term" value="C:plasma membrane"/>
    <property type="evidence" value="ECO:0007669"/>
    <property type="project" value="UniProtKB-SubCell"/>
</dbReference>
<dbReference type="EC" id="2.7.13.3" evidence="3"/>
<dbReference type="InterPro" id="IPR004358">
    <property type="entry name" value="Sig_transdc_His_kin-like_C"/>
</dbReference>
<dbReference type="Gene3D" id="3.30.565.10">
    <property type="entry name" value="Histidine kinase-like ATPase, C-terminal domain"/>
    <property type="match status" value="1"/>
</dbReference>
<evidence type="ECO:0000256" key="6">
    <source>
        <dbReference type="ARBA" id="ARBA00022692"/>
    </source>
</evidence>
<organism evidence="14 15">
    <name type="scientific">Krasilnikovia cinnamomea</name>
    <dbReference type="NCBI Taxonomy" id="349313"/>
    <lineage>
        <taxon>Bacteria</taxon>
        <taxon>Bacillati</taxon>
        <taxon>Actinomycetota</taxon>
        <taxon>Actinomycetes</taxon>
        <taxon>Micromonosporales</taxon>
        <taxon>Micromonosporaceae</taxon>
        <taxon>Krasilnikovia</taxon>
    </lineage>
</organism>
<dbReference type="InterPro" id="IPR003594">
    <property type="entry name" value="HATPase_dom"/>
</dbReference>
<dbReference type="PROSITE" id="PS50109">
    <property type="entry name" value="HIS_KIN"/>
    <property type="match status" value="1"/>
</dbReference>
<evidence type="ECO:0000256" key="9">
    <source>
        <dbReference type="ARBA" id="ARBA00023012"/>
    </source>
</evidence>
<accession>A0A4Q7ZRI5</accession>
<proteinExistence type="predicted"/>
<dbReference type="RefSeq" id="WP_130512207.1">
    <property type="nucleotide sequence ID" value="NZ_SHKY01000001.1"/>
</dbReference>
<dbReference type="GO" id="GO:0000155">
    <property type="term" value="F:phosphorelay sensor kinase activity"/>
    <property type="evidence" value="ECO:0007669"/>
    <property type="project" value="InterPro"/>
</dbReference>
<evidence type="ECO:0000256" key="2">
    <source>
        <dbReference type="ARBA" id="ARBA00004236"/>
    </source>
</evidence>
<evidence type="ECO:0000313" key="15">
    <source>
        <dbReference type="Proteomes" id="UP000292564"/>
    </source>
</evidence>
<gene>
    <name evidence="14" type="ORF">EV385_5691</name>
</gene>
<dbReference type="PROSITE" id="PS50885">
    <property type="entry name" value="HAMP"/>
    <property type="match status" value="1"/>
</dbReference>
<feature type="domain" description="Histidine kinase" evidence="12">
    <location>
        <begin position="245"/>
        <end position="450"/>
    </location>
</feature>
<evidence type="ECO:0000256" key="10">
    <source>
        <dbReference type="ARBA" id="ARBA00023136"/>
    </source>
</evidence>
<dbReference type="PRINTS" id="PR00344">
    <property type="entry name" value="BCTRLSENSOR"/>
</dbReference>
<dbReference type="SMART" id="SM00388">
    <property type="entry name" value="HisKA"/>
    <property type="match status" value="1"/>
</dbReference>
<feature type="signal peptide" evidence="11">
    <location>
        <begin position="1"/>
        <end position="21"/>
    </location>
</feature>
<dbReference type="AlphaFoldDB" id="A0A4Q7ZRI5"/>
<keyword evidence="8" id="KW-1133">Transmembrane helix</keyword>
<dbReference type="SMART" id="SM00387">
    <property type="entry name" value="HATPase_c"/>
    <property type="match status" value="1"/>
</dbReference>
<keyword evidence="9" id="KW-0902">Two-component regulatory system</keyword>
<keyword evidence="15" id="KW-1185">Reference proteome</keyword>
<comment type="catalytic activity">
    <reaction evidence="1">
        <text>ATP + protein L-histidine = ADP + protein N-phospho-L-histidine.</text>
        <dbReference type="EC" id="2.7.13.3"/>
    </reaction>
</comment>
<dbReference type="OrthoDB" id="9786919at2"/>
<comment type="caution">
    <text evidence="14">The sequence shown here is derived from an EMBL/GenBank/DDBJ whole genome shotgun (WGS) entry which is preliminary data.</text>
</comment>
<dbReference type="PANTHER" id="PTHR45436:SF5">
    <property type="entry name" value="SENSOR HISTIDINE KINASE TRCS"/>
    <property type="match status" value="1"/>
</dbReference>
<keyword evidence="5" id="KW-0808">Transferase</keyword>
<feature type="chain" id="PRO_5038428071" description="histidine kinase" evidence="11">
    <location>
        <begin position="22"/>
        <end position="455"/>
    </location>
</feature>
<protein>
    <recommendedName>
        <fullName evidence="3">histidine kinase</fullName>
        <ecNumber evidence="3">2.7.13.3</ecNumber>
    </recommendedName>
</protein>
<dbReference type="PANTHER" id="PTHR45436">
    <property type="entry name" value="SENSOR HISTIDINE KINASE YKOH"/>
    <property type="match status" value="1"/>
</dbReference>
<sequence length="455" mass="48050">MNLRTRLALALGTLAALSVVAAGAINYAVTERRLHEAVDTGLKGFAAAVASGAVNSASYCPTSESADATAIGVAALPAGGGVPDIVQCAYPDGQVVSLIGPDGVRLREPGPAVDVGGAVREPWTESVGGRDYRVMVIRLTERELRIAESLAETQRVLASVRARSATAGLAIILLAAAAGVLVARWTSAPVTRLTATAEAIATTGDLSIDVPTGRRDEVGRLARAFAAMLAALTRSREQQQQLVQDAGHELRTPLTSLRANVDTLRRYPHLDPSLRDRVLTDLDGELRELSALVDEVVALAADRYEAEEEQHVDLADLVRRATERARRRSGRRIVVDAVPAPLVARPEHVLRAVGNLLDNAVKFTDPGTPIEVTVRPGRIDVRDHGRGIDPADLPHVFDRFYRAADARAAPGSGLGLAIVQQIVHQCGGTVRAANHAQGGALFTIQLAAPPPTSAE</sequence>
<dbReference type="Pfam" id="PF00672">
    <property type="entry name" value="HAMP"/>
    <property type="match status" value="1"/>
</dbReference>
<dbReference type="InterPro" id="IPR036890">
    <property type="entry name" value="HATPase_C_sf"/>
</dbReference>
<dbReference type="InterPro" id="IPR003660">
    <property type="entry name" value="HAMP_dom"/>
</dbReference>
<keyword evidence="10" id="KW-0472">Membrane</keyword>
<reference evidence="14 15" key="1">
    <citation type="submission" date="2019-02" db="EMBL/GenBank/DDBJ databases">
        <title>Sequencing the genomes of 1000 actinobacteria strains.</title>
        <authorList>
            <person name="Klenk H.-P."/>
        </authorList>
    </citation>
    <scope>NUCLEOTIDE SEQUENCE [LARGE SCALE GENOMIC DNA]</scope>
    <source>
        <strain evidence="14 15">DSM 45162</strain>
    </source>
</reference>
<dbReference type="Proteomes" id="UP000292564">
    <property type="component" value="Unassembled WGS sequence"/>
</dbReference>
<keyword evidence="7 14" id="KW-0418">Kinase</keyword>
<dbReference type="Pfam" id="PF02518">
    <property type="entry name" value="HATPase_c"/>
    <property type="match status" value="1"/>
</dbReference>
<evidence type="ECO:0000256" key="4">
    <source>
        <dbReference type="ARBA" id="ARBA00022553"/>
    </source>
</evidence>
<name>A0A4Q7ZRI5_9ACTN</name>